<protein>
    <recommendedName>
        <fullName evidence="4">Lipoprotein</fullName>
    </recommendedName>
</protein>
<dbReference type="Pfam" id="PF05215">
    <property type="entry name" value="Spiralin"/>
    <property type="match status" value="2"/>
</dbReference>
<evidence type="ECO:0000313" key="3">
    <source>
        <dbReference type="Proteomes" id="UP000013964"/>
    </source>
</evidence>
<dbReference type="GO" id="GO:0016020">
    <property type="term" value="C:membrane"/>
    <property type="evidence" value="ECO:0007669"/>
    <property type="project" value="InterPro"/>
</dbReference>
<evidence type="ECO:0000256" key="1">
    <source>
        <dbReference type="SAM" id="SignalP"/>
    </source>
</evidence>
<dbReference type="InterPro" id="IPR007880">
    <property type="entry name" value="Spiralin"/>
</dbReference>
<organism evidence="2 3">
    <name type="scientific">Spiroplasma chrysopicola DF-1</name>
    <dbReference type="NCBI Taxonomy" id="1276227"/>
    <lineage>
        <taxon>Bacteria</taxon>
        <taxon>Bacillati</taxon>
        <taxon>Mycoplasmatota</taxon>
        <taxon>Mollicutes</taxon>
        <taxon>Entomoplasmatales</taxon>
        <taxon>Spiroplasmataceae</taxon>
        <taxon>Spiroplasma</taxon>
    </lineage>
</organism>
<dbReference type="NCBIfam" id="NF038028">
    <property type="entry name" value="spiralin_repeat"/>
    <property type="match status" value="2"/>
</dbReference>
<dbReference type="STRING" id="1276227.SCHRY_v1c05520"/>
<name>R4UGA3_9MOLU</name>
<dbReference type="RefSeq" id="WP_016338955.1">
    <property type="nucleotide sequence ID" value="NC_021280.1"/>
</dbReference>
<dbReference type="HOGENOM" id="CLU_844428_0_0_14"/>
<feature type="signal peptide" evidence="1">
    <location>
        <begin position="1"/>
        <end position="23"/>
    </location>
</feature>
<dbReference type="Proteomes" id="UP000013964">
    <property type="component" value="Chromosome"/>
</dbReference>
<dbReference type="AlphaFoldDB" id="R4UGA3"/>
<keyword evidence="3" id="KW-1185">Reference proteome</keyword>
<evidence type="ECO:0000313" key="2">
    <source>
        <dbReference type="EMBL" id="AGM25130.1"/>
    </source>
</evidence>
<dbReference type="EMBL" id="CP005077">
    <property type="protein sequence ID" value="AGM25130.1"/>
    <property type="molecule type" value="Genomic_DNA"/>
</dbReference>
<accession>R4UGA3</accession>
<dbReference type="PATRIC" id="fig|1276227.3.peg.554"/>
<dbReference type="OrthoDB" id="388345at2"/>
<evidence type="ECO:0008006" key="4">
    <source>
        <dbReference type="Google" id="ProtNLM"/>
    </source>
</evidence>
<feature type="chain" id="PRO_5004371440" description="Lipoprotein" evidence="1">
    <location>
        <begin position="24"/>
        <end position="329"/>
    </location>
</feature>
<gene>
    <name evidence="2" type="ORF">SCHRY_v1c05520</name>
</gene>
<dbReference type="KEGG" id="scr:SCHRY_v1c05520"/>
<proteinExistence type="predicted"/>
<reference evidence="2 3" key="1">
    <citation type="journal article" date="2013" name="Genome Biol. Evol.">
        <title>Complete genomes of two dipteran-associated spiroplasmas provided insights into the origin, dynamics, and impacts of viral invasion in spiroplasma.</title>
        <authorList>
            <person name="Ku C."/>
            <person name="Lo W.S."/>
            <person name="Chen L.L."/>
            <person name="Kuo C.H."/>
        </authorList>
    </citation>
    <scope>NUCLEOTIDE SEQUENCE [LARGE SCALE GENOMIC DNA]</scope>
    <source>
        <strain evidence="2 3">DF-1</strain>
    </source>
</reference>
<sequence>MKKLLTMMTVLSAVITTTTPVLGCGVFANYQKNLLDTFQIKANQTGAEIFTNLHTYMQVRYSLVEDKSATKIANYAIWYDEDEISNNDEIKVGVGDIITIKIFLNKFDSTIQNDQQKLINAGYNLNTEYVIDITVKEINKQDIKNVHVPDLETIAELEANYQALNQNENILNVVISTINKTLNLVVSQKDFYLTNDYEDKELLQTVGTVVTFTVHAESNSYLIQGDFIFTNTLSAKKDLSLVTIKPCQFPADVTATYDNLNQNEKIIAMIIKVVGTKFNVLVTIHDFQLTNDKPDDANQVVGTNVIMIVSAVPTSLILDNSFQFKIELK</sequence>
<keyword evidence="1" id="KW-0732">Signal</keyword>